<dbReference type="Gene3D" id="1.10.3210.10">
    <property type="entry name" value="Hypothetical protein af1432"/>
    <property type="match status" value="1"/>
</dbReference>
<dbReference type="CDD" id="cd00077">
    <property type="entry name" value="HDc"/>
    <property type="match status" value="1"/>
</dbReference>
<evidence type="ECO:0000259" key="1">
    <source>
        <dbReference type="PROSITE" id="PS51832"/>
    </source>
</evidence>
<evidence type="ECO:0000313" key="2">
    <source>
        <dbReference type="EMBL" id="NMF59010.1"/>
    </source>
</evidence>
<dbReference type="PROSITE" id="PS51832">
    <property type="entry name" value="HD_GYP"/>
    <property type="match status" value="1"/>
</dbReference>
<protein>
    <submittedName>
        <fullName evidence="2">HD domain-containing protein</fullName>
    </submittedName>
</protein>
<dbReference type="SUPFAM" id="SSF109604">
    <property type="entry name" value="HD-domain/PDEase-like"/>
    <property type="match status" value="1"/>
</dbReference>
<dbReference type="PANTHER" id="PTHR43155">
    <property type="entry name" value="CYCLIC DI-GMP PHOSPHODIESTERASE PA4108-RELATED"/>
    <property type="match status" value="1"/>
</dbReference>
<reference evidence="2 3" key="1">
    <citation type="submission" date="2020-03" db="EMBL/GenBank/DDBJ databases">
        <title>Draft Genome Sequence of 2-Methylisoborneol Producing Pseudanabaena yagii Strain GIHE-NHR1 Isolated from North Han River in South Korea.</title>
        <authorList>
            <person name="Jeong J."/>
        </authorList>
    </citation>
    <scope>NUCLEOTIDE SEQUENCE [LARGE SCALE GENOMIC DNA]</scope>
    <source>
        <strain evidence="2 3">GIHE-NHR1</strain>
    </source>
</reference>
<dbReference type="PANTHER" id="PTHR43155:SF2">
    <property type="entry name" value="CYCLIC DI-GMP PHOSPHODIESTERASE PA4108"/>
    <property type="match status" value="1"/>
</dbReference>
<evidence type="ECO:0000313" key="3">
    <source>
        <dbReference type="Proteomes" id="UP000738376"/>
    </source>
</evidence>
<dbReference type="InterPro" id="IPR037522">
    <property type="entry name" value="HD_GYP_dom"/>
</dbReference>
<dbReference type="Proteomes" id="UP000738376">
    <property type="component" value="Unassembled WGS sequence"/>
</dbReference>
<accession>A0ABX1LVH1</accession>
<organism evidence="2 3">
    <name type="scientific">Pseudanabaena yagii GIHE-NHR1</name>
    <dbReference type="NCBI Taxonomy" id="2722753"/>
    <lineage>
        <taxon>Bacteria</taxon>
        <taxon>Bacillati</taxon>
        <taxon>Cyanobacteriota</taxon>
        <taxon>Cyanophyceae</taxon>
        <taxon>Pseudanabaenales</taxon>
        <taxon>Pseudanabaenaceae</taxon>
        <taxon>Pseudanabaena</taxon>
        <taxon>Pseudanabaena yagii</taxon>
    </lineage>
</organism>
<gene>
    <name evidence="2" type="ORF">HC246_13545</name>
</gene>
<dbReference type="EMBL" id="JAAVJL010000001">
    <property type="protein sequence ID" value="NMF59010.1"/>
    <property type="molecule type" value="Genomic_DNA"/>
</dbReference>
<dbReference type="InterPro" id="IPR003607">
    <property type="entry name" value="HD/PDEase_dom"/>
</dbReference>
<dbReference type="Pfam" id="PF13487">
    <property type="entry name" value="HD_5"/>
    <property type="match status" value="1"/>
</dbReference>
<dbReference type="InterPro" id="IPR006675">
    <property type="entry name" value="HDIG_dom"/>
</dbReference>
<comment type="caution">
    <text evidence="2">The sequence shown here is derived from an EMBL/GenBank/DDBJ whole genome shotgun (WGS) entry which is preliminary data.</text>
</comment>
<dbReference type="RefSeq" id="WP_169363840.1">
    <property type="nucleotide sequence ID" value="NZ_JAAVJL010000001.1"/>
</dbReference>
<name>A0ABX1LVH1_9CYAN</name>
<proteinExistence type="predicted"/>
<dbReference type="NCBIfam" id="TIGR00277">
    <property type="entry name" value="HDIG"/>
    <property type="match status" value="1"/>
</dbReference>
<dbReference type="SMART" id="SM00471">
    <property type="entry name" value="HDc"/>
    <property type="match status" value="1"/>
</dbReference>
<keyword evidence="3" id="KW-1185">Reference proteome</keyword>
<sequence length="205" mass="23986">MKKHLYRNGDMKDLGILKIVPTKTRQLIYKLDPETYQHCCRLSLLAKAFSKFLQLSNQETQLLMWGAYFHDIGKVFISPNILHKPTALDLEEWGIMKLHPMIDNTDLHLPEELETIIPIIQCHHERWDGSGYPYGLCKEEIPHLARIVQILDIYEALTHKRSYKPAFSPLVAIAIIQEEARKGWYQPLLIEQIVEFVYSSHTDHR</sequence>
<feature type="domain" description="HD-GYP" evidence="1">
    <location>
        <begin position="13"/>
        <end position="205"/>
    </location>
</feature>